<evidence type="ECO:0000313" key="2">
    <source>
        <dbReference type="Proteomes" id="UP000075243"/>
    </source>
</evidence>
<dbReference type="Proteomes" id="UP000075243">
    <property type="component" value="Unassembled WGS sequence"/>
</dbReference>
<dbReference type="PANTHER" id="PTHR35121">
    <property type="entry name" value="HOMEODOMAIN PROTEIN 8, PUTATIVE-RELATED"/>
    <property type="match status" value="1"/>
</dbReference>
<sequence length="104" mass="11643">MATGALSEMMLRSVFEGSLSLHDMEIERRPYHKNCGCALHNLNGICSQACPQQRCVSFAKKTSWTHCCMHATNSKFSSQSFLSKTRSTMTNREGEPYCSLGMLN</sequence>
<gene>
    <name evidence="1" type="ORF">KK1_042818</name>
</gene>
<dbReference type="OMA" id="YETEAQH"/>
<protein>
    <submittedName>
        <fullName evidence="1">Uncharacterized protein</fullName>
    </submittedName>
</protein>
<evidence type="ECO:0000313" key="1">
    <source>
        <dbReference type="EMBL" id="KYP36090.1"/>
    </source>
</evidence>
<reference evidence="1" key="1">
    <citation type="journal article" date="2012" name="Nat. Biotechnol.">
        <title>Draft genome sequence of pigeonpea (Cajanus cajan), an orphan legume crop of resource-poor farmers.</title>
        <authorList>
            <person name="Varshney R.K."/>
            <person name="Chen W."/>
            <person name="Li Y."/>
            <person name="Bharti A.K."/>
            <person name="Saxena R.K."/>
            <person name="Schlueter J.A."/>
            <person name="Donoghue M.T."/>
            <person name="Azam S."/>
            <person name="Fan G."/>
            <person name="Whaley A.M."/>
            <person name="Farmer A.D."/>
            <person name="Sheridan J."/>
            <person name="Iwata A."/>
            <person name="Tuteja R."/>
            <person name="Penmetsa R.V."/>
            <person name="Wu W."/>
            <person name="Upadhyaya H.D."/>
            <person name="Yang S.P."/>
            <person name="Shah T."/>
            <person name="Saxena K.B."/>
            <person name="Michael T."/>
            <person name="McCombie W.R."/>
            <person name="Yang B."/>
            <person name="Zhang G."/>
            <person name="Yang H."/>
            <person name="Wang J."/>
            <person name="Spillane C."/>
            <person name="Cook D.R."/>
            <person name="May G.D."/>
            <person name="Xu X."/>
            <person name="Jackson S.A."/>
        </authorList>
    </citation>
    <scope>NUCLEOTIDE SEQUENCE [LARGE SCALE GENOMIC DNA]</scope>
</reference>
<dbReference type="AlphaFoldDB" id="A0A151R0L9"/>
<dbReference type="Gramene" id="C.cajan_39401.t">
    <property type="protein sequence ID" value="C.cajan_39401.t.cds1"/>
    <property type="gene ID" value="C.cajan_39401"/>
</dbReference>
<name>A0A151R0L9_CAJCA</name>
<dbReference type="EMBL" id="KQ484271">
    <property type="protein sequence ID" value="KYP36090.1"/>
    <property type="molecule type" value="Genomic_DNA"/>
</dbReference>
<dbReference type="PANTHER" id="PTHR35121:SF4">
    <property type="entry name" value="SWIM-TYPE DOMAIN-CONTAINING PROTEIN"/>
    <property type="match status" value="1"/>
</dbReference>
<accession>A0A151R0L9</accession>
<keyword evidence="2" id="KW-1185">Reference proteome</keyword>
<proteinExistence type="predicted"/>
<organism evidence="1 2">
    <name type="scientific">Cajanus cajan</name>
    <name type="common">Pigeon pea</name>
    <name type="synonym">Cajanus indicus</name>
    <dbReference type="NCBI Taxonomy" id="3821"/>
    <lineage>
        <taxon>Eukaryota</taxon>
        <taxon>Viridiplantae</taxon>
        <taxon>Streptophyta</taxon>
        <taxon>Embryophyta</taxon>
        <taxon>Tracheophyta</taxon>
        <taxon>Spermatophyta</taxon>
        <taxon>Magnoliopsida</taxon>
        <taxon>eudicotyledons</taxon>
        <taxon>Gunneridae</taxon>
        <taxon>Pentapetalae</taxon>
        <taxon>rosids</taxon>
        <taxon>fabids</taxon>
        <taxon>Fabales</taxon>
        <taxon>Fabaceae</taxon>
        <taxon>Papilionoideae</taxon>
        <taxon>50 kb inversion clade</taxon>
        <taxon>NPAAA clade</taxon>
        <taxon>indigoferoid/millettioid clade</taxon>
        <taxon>Phaseoleae</taxon>
        <taxon>Cajanus</taxon>
    </lineage>
</organism>